<protein>
    <submittedName>
        <fullName evidence="1">Uncharacterized protein</fullName>
    </submittedName>
</protein>
<evidence type="ECO:0000313" key="2">
    <source>
        <dbReference type="Proteomes" id="UP000005239"/>
    </source>
</evidence>
<keyword evidence="2" id="KW-1185">Reference proteome</keyword>
<organism evidence="1 2">
    <name type="scientific">Pristionchus pacificus</name>
    <name type="common">Parasitic nematode worm</name>
    <dbReference type="NCBI Taxonomy" id="54126"/>
    <lineage>
        <taxon>Eukaryota</taxon>
        <taxon>Metazoa</taxon>
        <taxon>Ecdysozoa</taxon>
        <taxon>Nematoda</taxon>
        <taxon>Chromadorea</taxon>
        <taxon>Rhabditida</taxon>
        <taxon>Rhabditina</taxon>
        <taxon>Diplogasteromorpha</taxon>
        <taxon>Diplogasteroidea</taxon>
        <taxon>Neodiplogasteridae</taxon>
        <taxon>Pristionchus</taxon>
    </lineage>
</organism>
<proteinExistence type="predicted"/>
<sequence length="118" mass="13100">MTFTLFGIKAKDAYLGACHVEIDSVLLILTHFNLRFASPRSIVIGSASQTRVNQPCESSLIEYFRFHFSRSELLCCVVDFPSKNSLGIGFEVGLACREMALIVLHIKSLPGSAREYAK</sequence>
<reference evidence="2" key="1">
    <citation type="journal article" date="2008" name="Nat. Genet.">
        <title>The Pristionchus pacificus genome provides a unique perspective on nematode lifestyle and parasitism.</title>
        <authorList>
            <person name="Dieterich C."/>
            <person name="Clifton S.W."/>
            <person name="Schuster L.N."/>
            <person name="Chinwalla A."/>
            <person name="Delehaunty K."/>
            <person name="Dinkelacker I."/>
            <person name="Fulton L."/>
            <person name="Fulton R."/>
            <person name="Godfrey J."/>
            <person name="Minx P."/>
            <person name="Mitreva M."/>
            <person name="Roeseler W."/>
            <person name="Tian H."/>
            <person name="Witte H."/>
            <person name="Yang S.P."/>
            <person name="Wilson R.K."/>
            <person name="Sommer R.J."/>
        </authorList>
    </citation>
    <scope>NUCLEOTIDE SEQUENCE [LARGE SCALE GENOMIC DNA]</scope>
    <source>
        <strain evidence="2">PS312</strain>
    </source>
</reference>
<name>A0A2A6CCD2_PRIPA</name>
<accession>A0A2A6CCD2</accession>
<dbReference type="EnsemblMetazoa" id="PPA39377.1">
    <property type="protein sequence ID" value="PPA39377.1"/>
    <property type="gene ID" value="WBGene00277746"/>
</dbReference>
<gene>
    <name evidence="1" type="primary">WBGene00277746</name>
</gene>
<evidence type="ECO:0000313" key="1">
    <source>
        <dbReference type="EnsemblMetazoa" id="PPA39377.1"/>
    </source>
</evidence>
<dbReference type="AlphaFoldDB" id="A0A2A6CCD2"/>
<dbReference type="Proteomes" id="UP000005239">
    <property type="component" value="Unassembled WGS sequence"/>
</dbReference>
<reference evidence="1" key="2">
    <citation type="submission" date="2022-06" db="UniProtKB">
        <authorList>
            <consortium name="EnsemblMetazoa"/>
        </authorList>
    </citation>
    <scope>IDENTIFICATION</scope>
    <source>
        <strain evidence="1">PS312</strain>
    </source>
</reference>
<accession>A0A8R1USR9</accession>